<name>A0ACA9KRU7_9GLOM</name>
<feature type="non-terminal residue" evidence="1">
    <location>
        <position position="1"/>
    </location>
</feature>
<gene>
    <name evidence="1" type="ORF">DHETER_LOCUS2477</name>
</gene>
<reference evidence="1" key="1">
    <citation type="submission" date="2021-06" db="EMBL/GenBank/DDBJ databases">
        <authorList>
            <person name="Kallberg Y."/>
            <person name="Tangrot J."/>
            <person name="Rosling A."/>
        </authorList>
    </citation>
    <scope>NUCLEOTIDE SEQUENCE</scope>
    <source>
        <strain evidence="1">IL203A</strain>
    </source>
</reference>
<dbReference type="EMBL" id="CAJVPU010001816">
    <property type="protein sequence ID" value="CAG8489161.1"/>
    <property type="molecule type" value="Genomic_DNA"/>
</dbReference>
<keyword evidence="2" id="KW-1185">Reference proteome</keyword>
<dbReference type="Proteomes" id="UP000789702">
    <property type="component" value="Unassembled WGS sequence"/>
</dbReference>
<accession>A0ACA9KRU7</accession>
<proteinExistence type="predicted"/>
<comment type="caution">
    <text evidence="1">The sequence shown here is derived from an EMBL/GenBank/DDBJ whole genome shotgun (WGS) entry which is preliminary data.</text>
</comment>
<protein>
    <submittedName>
        <fullName evidence="1">5425_t:CDS:1</fullName>
    </submittedName>
</protein>
<evidence type="ECO:0000313" key="1">
    <source>
        <dbReference type="EMBL" id="CAG8489161.1"/>
    </source>
</evidence>
<organism evidence="1 2">
    <name type="scientific">Dentiscutata heterogama</name>
    <dbReference type="NCBI Taxonomy" id="1316150"/>
    <lineage>
        <taxon>Eukaryota</taxon>
        <taxon>Fungi</taxon>
        <taxon>Fungi incertae sedis</taxon>
        <taxon>Mucoromycota</taxon>
        <taxon>Glomeromycotina</taxon>
        <taxon>Glomeromycetes</taxon>
        <taxon>Diversisporales</taxon>
        <taxon>Gigasporaceae</taxon>
        <taxon>Dentiscutata</taxon>
    </lineage>
</organism>
<evidence type="ECO:0000313" key="2">
    <source>
        <dbReference type="Proteomes" id="UP000789702"/>
    </source>
</evidence>
<sequence>TMDTDASHSSKGKDTNVSGDDSLTEVDLTLEPFKFVFGFLDFLEDSVEPVARSQSNIQELRKKAEERRKQEYKEILDSRESALKELFYMISKSDKSDYMTEIDVSKVDQTELQEFLHKHQLPENMDAVKSAQPVFKTASQSATFLTNKSQASQTYQSNIQSQNQGDQTTQVKKQKRVSLPPVERMITRAASGAINPKSVDEILKDAERHSSIGSSVTSTSPTTATSFKLPTTKLTIPQRKQAPQRVSTVLPRNGEARPMVAASMGRGLEHNQSRSFDRETLISNYNNQPLYKLLQNPKKALVTENWTIAREEVKNIRVLERIDQLKHNGMWSFQQIESFRDPPRNYTHWDYLLDEMSWMQKDFKKERKWKIAAAFHVSRWVKAWFQAENKADVCVNSRIPGRNTPVHQINVHESHEEASSSTTSDGEINHVKSEPDDGVQDLNDLPVNDEVMIDVESVDDDASTRPDVNQANIKSNDSIIMPPPIAPSVLLTLRQKVINLPADAFLCCLDGPDGQVYDVDSIFPDLPSYEPPQRPSDKDVYYDNIHINRVIPISKYMLRRQKSEKAARRRAIKKMRTENDCIEIVDKTASSMLFAPRQPYDQQPKIHVKAPRPDQEPSYAWYPEDDELLMSLTKQYQYNWDLIADTWNSIRGILTGYPRTPWACFNRWTQKDDMSQFEYQEWTEDSNSISTPDANDETSSIAGPSTISNRPKRDLPKKIQRQEVMKPRRNSNLMEAMRKSAKKRQDAAMKQGQIKKTIDQSIPFGNKVLSPIELSRIKSEHERQAQAALLEQRQAAALAYQAHVRPMIMRPQAPTGMSYRPHVPSANQIQALVMQQQRAAIAQQQRMPTQPITQAAVIAQAPIHVQQHFYSQQLRAQQAHRAAQAMLQQSTHTSGLPSQSLPSQQLGQQSPSQPPQQPTQSQVTQSSQQATQQQ</sequence>